<organism evidence="1 2">
    <name type="scientific">Rotaria magnacalcarata</name>
    <dbReference type="NCBI Taxonomy" id="392030"/>
    <lineage>
        <taxon>Eukaryota</taxon>
        <taxon>Metazoa</taxon>
        <taxon>Spiralia</taxon>
        <taxon>Gnathifera</taxon>
        <taxon>Rotifera</taxon>
        <taxon>Eurotatoria</taxon>
        <taxon>Bdelloidea</taxon>
        <taxon>Philodinida</taxon>
        <taxon>Philodinidae</taxon>
        <taxon>Rotaria</taxon>
    </lineage>
</organism>
<gene>
    <name evidence="1" type="ORF">SMN809_LOCUS85415</name>
</gene>
<evidence type="ECO:0000313" key="1">
    <source>
        <dbReference type="EMBL" id="CAF5227731.1"/>
    </source>
</evidence>
<evidence type="ECO:0000313" key="2">
    <source>
        <dbReference type="Proteomes" id="UP000676336"/>
    </source>
</evidence>
<protein>
    <submittedName>
        <fullName evidence="1">Uncharacterized protein</fullName>
    </submittedName>
</protein>
<dbReference type="EMBL" id="CAJOBI010364709">
    <property type="protein sequence ID" value="CAF5227731.1"/>
    <property type="molecule type" value="Genomic_DNA"/>
</dbReference>
<dbReference type="AlphaFoldDB" id="A0A8S3K7K6"/>
<proteinExistence type="predicted"/>
<dbReference type="Proteomes" id="UP000676336">
    <property type="component" value="Unassembled WGS sequence"/>
</dbReference>
<feature type="non-terminal residue" evidence="1">
    <location>
        <position position="1"/>
    </location>
</feature>
<reference evidence="1" key="1">
    <citation type="submission" date="2021-02" db="EMBL/GenBank/DDBJ databases">
        <authorList>
            <person name="Nowell W R."/>
        </authorList>
    </citation>
    <scope>NUCLEOTIDE SEQUENCE</scope>
</reference>
<accession>A0A8S3K7K6</accession>
<sequence>HLAFYNCKMENDDQAALQALYDDGSLPQLAFYPEPRWDVILQVTNGSLNRGKICIIFAANDGPHFVEIFTGTL</sequence>
<name>A0A8S3K7K6_9BILA</name>
<comment type="caution">
    <text evidence="1">The sequence shown here is derived from an EMBL/GenBank/DDBJ whole genome shotgun (WGS) entry which is preliminary data.</text>
</comment>